<dbReference type="InterPro" id="IPR030378">
    <property type="entry name" value="G_CP_dom"/>
</dbReference>
<keyword evidence="9" id="KW-1185">Reference proteome</keyword>
<comment type="function">
    <text evidence="4">Required for a late step of 50S ribosomal subunit assembly. Has GTPase activity.</text>
</comment>
<dbReference type="NCBIfam" id="TIGR03596">
    <property type="entry name" value="GTPase_YlqF"/>
    <property type="match status" value="1"/>
</dbReference>
<dbReference type="InterPro" id="IPR023179">
    <property type="entry name" value="GTP-bd_ortho_bundle_sf"/>
</dbReference>
<evidence type="ECO:0000256" key="2">
    <source>
        <dbReference type="ARBA" id="ARBA00022741"/>
    </source>
</evidence>
<sequence>MSDKVNWYPGHMAKATRQIKEKLNLVDVVIELRDARLPESSANPQLQDLLADQPVITLLTKADLARQSVTDRWLDYFGDNILVVSPETGQGLKNLKNKLKEYYQEVKAARKEKGLNSRKLRAMVVGLPNVGKSTLINKLAGGSRAKTGRKPGVTRGQQWVKVSKEAELLDTPGLLWPDIKDKEHGYKLAICGMIRPEIIDYELLGCKLIEYLVDLNPEVLKERYNLVQLAGHSYDLLADLGRNRGCLMSGGKVDRERAARILLQEFQDGTLGPVSLEEPPPEKPDAMPEEA</sequence>
<protein>
    <recommendedName>
        <fullName evidence="1 4">Ribosome biogenesis GTPase A</fullName>
    </recommendedName>
</protein>
<evidence type="ECO:0000256" key="6">
    <source>
        <dbReference type="SAM" id="MobiDB-lite"/>
    </source>
</evidence>
<evidence type="ECO:0000256" key="5">
    <source>
        <dbReference type="PIRSR" id="PIRSR006230-1"/>
    </source>
</evidence>
<dbReference type="SUPFAM" id="SSF52540">
    <property type="entry name" value="P-loop containing nucleoside triphosphate hydrolases"/>
    <property type="match status" value="1"/>
</dbReference>
<gene>
    <name evidence="8" type="primary">ylqF</name>
    <name evidence="8" type="ORF">I0Q91_10505</name>
</gene>
<feature type="binding site" evidence="5">
    <location>
        <begin position="129"/>
        <end position="134"/>
    </location>
    <ligand>
        <name>GTP</name>
        <dbReference type="ChEBI" id="CHEBI:37565"/>
    </ligand>
</feature>
<dbReference type="InterPro" id="IPR016478">
    <property type="entry name" value="GTPase_MTG1"/>
</dbReference>
<name>A0A931AVM8_9FIRM</name>
<evidence type="ECO:0000313" key="9">
    <source>
        <dbReference type="Proteomes" id="UP000621436"/>
    </source>
</evidence>
<feature type="domain" description="CP-type G" evidence="7">
    <location>
        <begin position="16"/>
        <end position="177"/>
    </location>
</feature>
<dbReference type="Gene3D" id="3.40.50.300">
    <property type="entry name" value="P-loop containing nucleotide triphosphate hydrolases"/>
    <property type="match status" value="1"/>
</dbReference>
<feature type="region of interest" description="Disordered" evidence="6">
    <location>
        <begin position="271"/>
        <end position="291"/>
    </location>
</feature>
<evidence type="ECO:0000256" key="4">
    <source>
        <dbReference type="PIRNR" id="PIRNR006230"/>
    </source>
</evidence>
<dbReference type="Proteomes" id="UP000621436">
    <property type="component" value="Unassembled WGS sequence"/>
</dbReference>
<feature type="compositionally biased region" description="Basic and acidic residues" evidence="6">
    <location>
        <begin position="280"/>
        <end position="291"/>
    </location>
</feature>
<keyword evidence="3 4" id="KW-0342">GTP-binding</keyword>
<dbReference type="GO" id="GO:0006412">
    <property type="term" value="P:translation"/>
    <property type="evidence" value="ECO:0007669"/>
    <property type="project" value="TreeGrafter"/>
</dbReference>
<dbReference type="AlphaFoldDB" id="A0A931AVM8"/>
<evidence type="ECO:0000259" key="7">
    <source>
        <dbReference type="PROSITE" id="PS51721"/>
    </source>
</evidence>
<accession>A0A931AVM8</accession>
<dbReference type="PANTHER" id="PTHR45782">
    <property type="entry name" value="MITOCHONDRIAL RIBOSOME-ASSOCIATED GTPASE 1"/>
    <property type="match status" value="1"/>
</dbReference>
<comment type="subcellular location">
    <subcellularLocation>
        <location evidence="4">Cytoplasm</location>
    </subcellularLocation>
</comment>
<feature type="binding site" evidence="5">
    <location>
        <position position="173"/>
    </location>
    <ligand>
        <name>GTP</name>
        <dbReference type="ChEBI" id="CHEBI:37565"/>
    </ligand>
</feature>
<dbReference type="PANTHER" id="PTHR45782:SF4">
    <property type="entry name" value="MITOCHONDRIAL RIBOSOME-ASSOCIATED GTPASE 1"/>
    <property type="match status" value="1"/>
</dbReference>
<dbReference type="GO" id="GO:0005525">
    <property type="term" value="F:GTP binding"/>
    <property type="evidence" value="ECO:0007669"/>
    <property type="project" value="UniProtKB-KW"/>
</dbReference>
<dbReference type="FunFam" id="3.40.50.300:FF:000590">
    <property type="entry name" value="Ribosome biogenesis GTPase A"/>
    <property type="match status" value="1"/>
</dbReference>
<dbReference type="InterPro" id="IPR027417">
    <property type="entry name" value="P-loop_NTPase"/>
</dbReference>
<dbReference type="Pfam" id="PF01926">
    <property type="entry name" value="MMR_HSR1"/>
    <property type="match status" value="1"/>
</dbReference>
<reference evidence="8" key="1">
    <citation type="submission" date="2020-11" db="EMBL/GenBank/DDBJ databases">
        <title>Halonatronomonas betainensis gen. nov., sp. nov. a novel haloalkaliphilic representative of the family Halanaerobiacae capable of betaine degradation.</title>
        <authorList>
            <person name="Boltyanskaya Y."/>
            <person name="Kevbrin V."/>
            <person name="Detkova E."/>
            <person name="Grouzdev D.S."/>
            <person name="Koziaeva V."/>
            <person name="Zhilina T."/>
        </authorList>
    </citation>
    <scope>NUCLEOTIDE SEQUENCE</scope>
    <source>
        <strain evidence="8">Z-7014</strain>
    </source>
</reference>
<comment type="caution">
    <text evidence="8">The sequence shown here is derived from an EMBL/GenBank/DDBJ whole genome shotgun (WGS) entry which is preliminary data.</text>
</comment>
<organism evidence="8 9">
    <name type="scientific">Halonatronomonas betaini</name>
    <dbReference type="NCBI Taxonomy" id="2778430"/>
    <lineage>
        <taxon>Bacteria</taxon>
        <taxon>Bacillati</taxon>
        <taxon>Bacillota</taxon>
        <taxon>Clostridia</taxon>
        <taxon>Halanaerobiales</taxon>
        <taxon>Halarsenatibacteraceae</taxon>
        <taxon>Halonatronomonas</taxon>
    </lineage>
</organism>
<keyword evidence="4" id="KW-0963">Cytoplasm</keyword>
<dbReference type="PROSITE" id="PS51721">
    <property type="entry name" value="G_CP"/>
    <property type="match status" value="1"/>
</dbReference>
<dbReference type="PRINTS" id="PR00326">
    <property type="entry name" value="GTP1OBG"/>
</dbReference>
<dbReference type="PIRSF" id="PIRSF006230">
    <property type="entry name" value="MG442"/>
    <property type="match status" value="1"/>
</dbReference>
<evidence type="ECO:0000256" key="1">
    <source>
        <dbReference type="ARBA" id="ARBA00014898"/>
    </source>
</evidence>
<evidence type="ECO:0000313" key="8">
    <source>
        <dbReference type="EMBL" id="MBF8437514.1"/>
    </source>
</evidence>
<dbReference type="GO" id="GO:0005737">
    <property type="term" value="C:cytoplasm"/>
    <property type="evidence" value="ECO:0007669"/>
    <property type="project" value="UniProtKB-SubCell"/>
</dbReference>
<proteinExistence type="inferred from homology"/>
<dbReference type="InterPro" id="IPR006073">
    <property type="entry name" value="GTP-bd"/>
</dbReference>
<keyword evidence="2 4" id="KW-0547">Nucleotide-binding</keyword>
<evidence type="ECO:0000256" key="3">
    <source>
        <dbReference type="ARBA" id="ARBA00023134"/>
    </source>
</evidence>
<dbReference type="InterPro" id="IPR019991">
    <property type="entry name" value="GTP-bd_ribosome_bgen"/>
</dbReference>
<dbReference type="EMBL" id="JADPIE010000006">
    <property type="protein sequence ID" value="MBF8437514.1"/>
    <property type="molecule type" value="Genomic_DNA"/>
</dbReference>
<dbReference type="Gene3D" id="1.10.1580.10">
    <property type="match status" value="1"/>
</dbReference>
<dbReference type="GO" id="GO:0003924">
    <property type="term" value="F:GTPase activity"/>
    <property type="evidence" value="ECO:0007669"/>
    <property type="project" value="TreeGrafter"/>
</dbReference>
<comment type="similarity">
    <text evidence="4">Belongs to the TRAFAC class YlqF/YawG GTPase family. MTG1 subfamily.</text>
</comment>
<dbReference type="CDD" id="cd01856">
    <property type="entry name" value="YlqF"/>
    <property type="match status" value="1"/>
</dbReference>
<dbReference type="RefSeq" id="WP_270454508.1">
    <property type="nucleotide sequence ID" value="NZ_JADPIE010000006.1"/>
</dbReference>